<proteinExistence type="predicted"/>
<dbReference type="OrthoDB" id="3250036at2759"/>
<gene>
    <name evidence="2" type="ORF">D9756_002882</name>
</gene>
<evidence type="ECO:0000313" key="3">
    <source>
        <dbReference type="Proteomes" id="UP000559027"/>
    </source>
</evidence>
<dbReference type="EMBL" id="JAACJO010000004">
    <property type="protein sequence ID" value="KAF5359208.1"/>
    <property type="molecule type" value="Genomic_DNA"/>
</dbReference>
<sequence length="315" mass="34543">MIVDTANGNRLIQPSNQERDKGSVVYTDSYNVHGSSNAVVLASINQNKGNVAYTRSHNVTGSLNTVLSASVNQNKGNVTYDNAYNIRGGTQNLIDGSRVDDGRRNRGSSITIRNLLNFVGGNGLRKKPPQIKDVRSSLVVEPCPVNVDPDNLIVQDPVPDHNSGLRTVAVRIQKERKDTEKTNEIEIKNYPSEGDTTSSGGFGSPTNIYSPRAQRGNVEFTRADRFRTPEVEGMPERDLDSGIREVRRMEHVAGGNSTDFNQSQFSYMGPIYSDSVPGNEEDIEDAIAGGISRYELGNESRVPVDRRGANEMVEI</sequence>
<evidence type="ECO:0000313" key="2">
    <source>
        <dbReference type="EMBL" id="KAF5359208.1"/>
    </source>
</evidence>
<feature type="compositionally biased region" description="Polar residues" evidence="1">
    <location>
        <begin position="194"/>
        <end position="209"/>
    </location>
</feature>
<reference evidence="2 3" key="1">
    <citation type="journal article" date="2020" name="ISME J.">
        <title>Uncovering the hidden diversity of litter-decomposition mechanisms in mushroom-forming fungi.</title>
        <authorList>
            <person name="Floudas D."/>
            <person name="Bentzer J."/>
            <person name="Ahren D."/>
            <person name="Johansson T."/>
            <person name="Persson P."/>
            <person name="Tunlid A."/>
        </authorList>
    </citation>
    <scope>NUCLEOTIDE SEQUENCE [LARGE SCALE GENOMIC DNA]</scope>
    <source>
        <strain evidence="2 3">CBS 146.42</strain>
    </source>
</reference>
<keyword evidence="3" id="KW-1185">Reference proteome</keyword>
<organism evidence="2 3">
    <name type="scientific">Leucocoprinus leucothites</name>
    <dbReference type="NCBI Taxonomy" id="201217"/>
    <lineage>
        <taxon>Eukaryota</taxon>
        <taxon>Fungi</taxon>
        <taxon>Dikarya</taxon>
        <taxon>Basidiomycota</taxon>
        <taxon>Agaricomycotina</taxon>
        <taxon>Agaricomycetes</taxon>
        <taxon>Agaricomycetidae</taxon>
        <taxon>Agaricales</taxon>
        <taxon>Agaricineae</taxon>
        <taxon>Agaricaceae</taxon>
        <taxon>Leucocoprinus</taxon>
    </lineage>
</organism>
<dbReference type="Proteomes" id="UP000559027">
    <property type="component" value="Unassembled WGS sequence"/>
</dbReference>
<evidence type="ECO:0000256" key="1">
    <source>
        <dbReference type="SAM" id="MobiDB-lite"/>
    </source>
</evidence>
<comment type="caution">
    <text evidence="2">The sequence shown here is derived from an EMBL/GenBank/DDBJ whole genome shotgun (WGS) entry which is preliminary data.</text>
</comment>
<feature type="region of interest" description="Disordered" evidence="1">
    <location>
        <begin position="189"/>
        <end position="211"/>
    </location>
</feature>
<feature type="region of interest" description="Disordered" evidence="1">
    <location>
        <begin position="1"/>
        <end position="22"/>
    </location>
</feature>
<accession>A0A8H5G6E6</accession>
<feature type="compositionally biased region" description="Polar residues" evidence="1">
    <location>
        <begin position="1"/>
        <end position="16"/>
    </location>
</feature>
<protein>
    <submittedName>
        <fullName evidence="2">Uncharacterized protein</fullName>
    </submittedName>
</protein>
<name>A0A8H5G6E6_9AGAR</name>
<dbReference type="AlphaFoldDB" id="A0A8H5G6E6"/>